<dbReference type="OrthoDB" id="3399802at2"/>
<dbReference type="SUPFAM" id="SSF46785">
    <property type="entry name" value="Winged helix' DNA-binding domain"/>
    <property type="match status" value="1"/>
</dbReference>
<feature type="compositionally biased region" description="Low complexity" evidence="1">
    <location>
        <begin position="285"/>
        <end position="306"/>
    </location>
</feature>
<dbReference type="InterPro" id="IPR011991">
    <property type="entry name" value="ArsR-like_HTH"/>
</dbReference>
<sequence length="306" mass="31783">MNKLGPRPARADARSQLSAPRRAVLDLLVEQQEPMTVSQVATTLAQHPNTVREHLEALARAGLARRDQLAPVGRGRPASVYTYAPEASFTSPEYAVLAKVIVSYLAHTLPDGPLLRHHAREAGRHWGRTILERAEPAGGRTGGRGAGAAVAGLRRMLEKVGFAPETTKDHGTYTLRLPRCPVLELAAERPDVVCNAHLGMAREILAAGDVDPGHVTLEAFAEPGGCLLHVAARRDAATVGDDEGLRIGPRPGLGAGAPAGGPVDAVAPVTAPADVAARQVGAEVASRGGARADTAASAAAPALERP</sequence>
<evidence type="ECO:0000313" key="3">
    <source>
        <dbReference type="Proteomes" id="UP000437709"/>
    </source>
</evidence>
<comment type="caution">
    <text evidence="2">The sequence shown here is derived from an EMBL/GenBank/DDBJ whole genome shotgun (WGS) entry which is preliminary data.</text>
</comment>
<dbReference type="Gene3D" id="1.10.10.10">
    <property type="entry name" value="Winged helix-like DNA-binding domain superfamily/Winged helix DNA-binding domain"/>
    <property type="match status" value="1"/>
</dbReference>
<protein>
    <submittedName>
        <fullName evidence="2">Helix-turn-helix domain-containing protein</fullName>
    </submittedName>
</protein>
<dbReference type="Proteomes" id="UP000437709">
    <property type="component" value="Unassembled WGS sequence"/>
</dbReference>
<keyword evidence="3" id="KW-1185">Reference proteome</keyword>
<dbReference type="Pfam" id="PF12840">
    <property type="entry name" value="HTH_20"/>
    <property type="match status" value="1"/>
</dbReference>
<dbReference type="RefSeq" id="WP_152196396.1">
    <property type="nucleotide sequence ID" value="NZ_VUKD01000005.1"/>
</dbReference>
<reference evidence="2 3" key="1">
    <citation type="submission" date="2019-10" db="EMBL/GenBank/DDBJ databases">
        <title>Georgenia wutianyii sp. nov. and Georgenia yuyongxinii sp. nov. isolated from plateau pika (Ochotona curzoniae) in the Qinghai-Tibet plateau of China.</title>
        <authorList>
            <person name="Tian Z."/>
        </authorList>
    </citation>
    <scope>NUCLEOTIDE SEQUENCE [LARGE SCALE GENOMIC DNA]</scope>
    <source>
        <strain evidence="2 3">JCM 19765</strain>
    </source>
</reference>
<dbReference type="EMBL" id="WHPC01000061">
    <property type="protein sequence ID" value="MPV38053.1"/>
    <property type="molecule type" value="Genomic_DNA"/>
</dbReference>
<dbReference type="CDD" id="cd00090">
    <property type="entry name" value="HTH_ARSR"/>
    <property type="match status" value="1"/>
</dbReference>
<feature type="region of interest" description="Disordered" evidence="1">
    <location>
        <begin position="284"/>
        <end position="306"/>
    </location>
</feature>
<dbReference type="InterPro" id="IPR036390">
    <property type="entry name" value="WH_DNA-bd_sf"/>
</dbReference>
<dbReference type="InterPro" id="IPR036388">
    <property type="entry name" value="WH-like_DNA-bd_sf"/>
</dbReference>
<gene>
    <name evidence="2" type="ORF">GB881_13535</name>
</gene>
<feature type="region of interest" description="Disordered" evidence="1">
    <location>
        <begin position="242"/>
        <end position="261"/>
    </location>
</feature>
<dbReference type="AlphaFoldDB" id="A0A6N7ELV6"/>
<evidence type="ECO:0000256" key="1">
    <source>
        <dbReference type="SAM" id="MobiDB-lite"/>
    </source>
</evidence>
<proteinExistence type="predicted"/>
<evidence type="ECO:0000313" key="2">
    <source>
        <dbReference type="EMBL" id="MPV38053.1"/>
    </source>
</evidence>
<name>A0A6N7ELV6_9MICO</name>
<organism evidence="2 3">
    <name type="scientific">Georgenia subflava</name>
    <dbReference type="NCBI Taxonomy" id="1622177"/>
    <lineage>
        <taxon>Bacteria</taxon>
        <taxon>Bacillati</taxon>
        <taxon>Actinomycetota</taxon>
        <taxon>Actinomycetes</taxon>
        <taxon>Micrococcales</taxon>
        <taxon>Bogoriellaceae</taxon>
        <taxon>Georgenia</taxon>
    </lineage>
</organism>
<accession>A0A6N7ELV6</accession>